<name>A0A182MQQ2_9DIPT</name>
<feature type="compositionally biased region" description="Basic and acidic residues" evidence="1">
    <location>
        <begin position="404"/>
        <end position="416"/>
    </location>
</feature>
<accession>A0A182MQQ2</accession>
<evidence type="ECO:0000313" key="3">
    <source>
        <dbReference type="Proteomes" id="UP000075883"/>
    </source>
</evidence>
<dbReference type="EnsemblMetazoa" id="ACUA023998-RA">
    <property type="protein sequence ID" value="ACUA023998-PA"/>
    <property type="gene ID" value="ACUA023998"/>
</dbReference>
<feature type="compositionally biased region" description="Low complexity" evidence="1">
    <location>
        <begin position="671"/>
        <end position="688"/>
    </location>
</feature>
<feature type="region of interest" description="Disordered" evidence="1">
    <location>
        <begin position="664"/>
        <end position="742"/>
    </location>
</feature>
<dbReference type="Proteomes" id="UP000075883">
    <property type="component" value="Unassembled WGS sequence"/>
</dbReference>
<dbReference type="AlphaFoldDB" id="A0A182MQQ2"/>
<protein>
    <submittedName>
        <fullName evidence="2">Uncharacterized protein</fullName>
    </submittedName>
</protein>
<proteinExistence type="predicted"/>
<reference evidence="3" key="1">
    <citation type="submission" date="2013-09" db="EMBL/GenBank/DDBJ databases">
        <title>The Genome Sequence of Anopheles culicifacies species A.</title>
        <authorList>
            <consortium name="The Broad Institute Genomics Platform"/>
            <person name="Neafsey D.E."/>
            <person name="Besansky N."/>
            <person name="Howell P."/>
            <person name="Walton C."/>
            <person name="Young S.K."/>
            <person name="Zeng Q."/>
            <person name="Gargeya S."/>
            <person name="Fitzgerald M."/>
            <person name="Haas B."/>
            <person name="Abouelleil A."/>
            <person name="Allen A.W."/>
            <person name="Alvarado L."/>
            <person name="Arachchi H.M."/>
            <person name="Berlin A.M."/>
            <person name="Chapman S.B."/>
            <person name="Gainer-Dewar J."/>
            <person name="Goldberg J."/>
            <person name="Griggs A."/>
            <person name="Gujja S."/>
            <person name="Hansen M."/>
            <person name="Howarth C."/>
            <person name="Imamovic A."/>
            <person name="Ireland A."/>
            <person name="Larimer J."/>
            <person name="McCowan C."/>
            <person name="Murphy C."/>
            <person name="Pearson M."/>
            <person name="Poon T.W."/>
            <person name="Priest M."/>
            <person name="Roberts A."/>
            <person name="Saif S."/>
            <person name="Shea T."/>
            <person name="Sisk P."/>
            <person name="Sykes S."/>
            <person name="Wortman J."/>
            <person name="Nusbaum C."/>
            <person name="Birren B."/>
        </authorList>
    </citation>
    <scope>NUCLEOTIDE SEQUENCE [LARGE SCALE GENOMIC DNA]</scope>
    <source>
        <strain evidence="3">A-37</strain>
    </source>
</reference>
<keyword evidence="3" id="KW-1185">Reference proteome</keyword>
<organism evidence="2 3">
    <name type="scientific">Anopheles culicifacies</name>
    <dbReference type="NCBI Taxonomy" id="139723"/>
    <lineage>
        <taxon>Eukaryota</taxon>
        <taxon>Metazoa</taxon>
        <taxon>Ecdysozoa</taxon>
        <taxon>Arthropoda</taxon>
        <taxon>Hexapoda</taxon>
        <taxon>Insecta</taxon>
        <taxon>Pterygota</taxon>
        <taxon>Neoptera</taxon>
        <taxon>Endopterygota</taxon>
        <taxon>Diptera</taxon>
        <taxon>Nematocera</taxon>
        <taxon>Culicoidea</taxon>
        <taxon>Culicidae</taxon>
        <taxon>Anophelinae</taxon>
        <taxon>Anopheles</taxon>
        <taxon>culicifacies species complex</taxon>
    </lineage>
</organism>
<evidence type="ECO:0000313" key="2">
    <source>
        <dbReference type="EnsemblMetazoa" id="ACUA023998-PA"/>
    </source>
</evidence>
<feature type="region of interest" description="Disordered" evidence="1">
    <location>
        <begin position="388"/>
        <end position="431"/>
    </location>
</feature>
<dbReference type="EMBL" id="AXCM01001650">
    <property type="status" value="NOT_ANNOTATED_CDS"/>
    <property type="molecule type" value="Genomic_DNA"/>
</dbReference>
<evidence type="ECO:0000256" key="1">
    <source>
        <dbReference type="SAM" id="MobiDB-lite"/>
    </source>
</evidence>
<reference evidence="2" key="2">
    <citation type="submission" date="2020-05" db="UniProtKB">
        <authorList>
            <consortium name="EnsemblMetazoa"/>
        </authorList>
    </citation>
    <scope>IDENTIFICATION</scope>
    <source>
        <strain evidence="2">A-37</strain>
    </source>
</reference>
<sequence length="885" mass="98261">MIVALLAMEQLKISNEFIVLINVTVILDFSIQHPYFSGSRPISFSHTSGNSVSSTHAAKPCSATVGSVEHVLRKTGTFGAVPIATISIPMEDNTISMFMDVKLDIRERKLEFSHMKSWSRYFVRVEAVKCFPCYMRISFFTSPTDLTTDLIVRINIPGLTVQMATSRTKQHSYGLFWKNNRKRCCAYFALETQLLCERHLRWMKKSIRNLELYRQEMMQLRRASRTPVYEIRQEMQPLDPLAVGATADGGMCDDMGIYQNLDNTQNIMGLQDILGPLPTVPVVERTEPNPANWSRRVSGMSGIYEEIRDDLAATNSRLSRASIASGIYEEMKLVIASNEPIKEEVATPPPPLPPRKRSNTNEGFDLQRSYTAPEAELMKKKRHHWLRLESMFGRRRTTSTDSQGSEKKNSNRKESKTGTTKPPTIGCAAPEKPDTVVHRDKVCRLRLAENKRNSFSSPDLSRLKISETPVSGPCEDGIGNSSCDNLSDGIGSCTSEFYLQRDIDYIEEDCCFASSEFINTSDNSLIEESETGVEQYPEGFGLVLPDLRRLNISERILDGFNRSANSSTVNLVGCVAAIGEEKDSEIENGLMQTTHDVCPPPIRETDLDGYLEMGPVGTGFNRQKLLDEGVTYRNHPPTPQVATKGLESGVQIGEESIYMNMGGTEKEPIRSSSTSSSSSGVSSASEQSYISIQDGTGKHRCSVDDKIPSYYPNEDSSQRSSPSMKSKGGIEWNQMTPPATTLPRAVRSAQRATAESTIEQYDRVQATFRTPKACSRRLRTLHGARLSPKEAVHHGDSASSGSECTPKLYQKYATLARMSSSPCRTVDKGKNPPGDNVPEKGVVSTPVTTPISKRFGSLPRFGKIDLSPLRMKINSVLQRHNSGNL</sequence>
<feature type="region of interest" description="Disordered" evidence="1">
    <location>
        <begin position="342"/>
        <end position="375"/>
    </location>
</feature>
<feature type="region of interest" description="Disordered" evidence="1">
    <location>
        <begin position="820"/>
        <end position="845"/>
    </location>
</feature>
<dbReference type="VEuPathDB" id="VectorBase:ACUA023998"/>